<evidence type="ECO:0000256" key="5">
    <source>
        <dbReference type="ARBA" id="ARBA00022801"/>
    </source>
</evidence>
<dbReference type="Proteomes" id="UP000307602">
    <property type="component" value="Unassembled WGS sequence"/>
</dbReference>
<feature type="domain" description="Sulfatase N-terminal" evidence="7">
    <location>
        <begin position="25"/>
        <end position="359"/>
    </location>
</feature>
<sequence>MKQYLVLILLVILIGNTSLKTDNPPNIVFVLIDDMGWKDMSCSGSEYYETPNIDALAQSGVRFTNAYSSSPVCSPSRGAILTGKNPARTKFTTVFSGESALDDRLYDESKLKDGGADNQNYEALHRHVLPSTEVLFSEVLQNAGYATSYFGKWHCGTHKAYTPNKRGFQKAIGYRKKHVPTSVSGHWGKTFKPFGVGLDHIKDSEYIADVLTEECIKFIRKNKEKPFITVLSHYLVHNPIQAKPELVKRFKDKITTDQDNPEYAAMLYSIDQSVGRLVNALKELGIEDNTMIIFTSDNGGLNRNTSNYPLLGGKSYAFEAGMRVPLIIKWPKTVKAGQVTKEYAIGMDFYPTFLDAAGITLQPEQHKDGISLLPILKGSKGIKRPFVFHFPHYTSNTSPFSSIIDGSYKLIRFYNDKEGGYMLFDLNKDPYEQNDLSSEMPEKVNVLKELLDKELNEMNAQTPYTNP</sequence>
<dbReference type="InterPro" id="IPR000917">
    <property type="entry name" value="Sulfatase_N"/>
</dbReference>
<gene>
    <name evidence="8" type="ORF">EM932_20615</name>
</gene>
<keyword evidence="3" id="KW-0479">Metal-binding</keyword>
<keyword evidence="4" id="KW-0732">Signal</keyword>
<dbReference type="GO" id="GO:0046872">
    <property type="term" value="F:metal ion binding"/>
    <property type="evidence" value="ECO:0007669"/>
    <property type="project" value="UniProtKB-KW"/>
</dbReference>
<proteinExistence type="inferred from homology"/>
<evidence type="ECO:0000259" key="7">
    <source>
        <dbReference type="Pfam" id="PF00884"/>
    </source>
</evidence>
<dbReference type="PROSITE" id="PS00523">
    <property type="entry name" value="SULFATASE_1"/>
    <property type="match status" value="1"/>
</dbReference>
<evidence type="ECO:0000256" key="3">
    <source>
        <dbReference type="ARBA" id="ARBA00022723"/>
    </source>
</evidence>
<dbReference type="InterPro" id="IPR024607">
    <property type="entry name" value="Sulfatase_CS"/>
</dbReference>
<dbReference type="InterPro" id="IPR017850">
    <property type="entry name" value="Alkaline_phosphatase_core_sf"/>
</dbReference>
<dbReference type="CDD" id="cd16144">
    <property type="entry name" value="ARS_like"/>
    <property type="match status" value="1"/>
</dbReference>
<evidence type="ECO:0000256" key="6">
    <source>
        <dbReference type="ARBA" id="ARBA00022837"/>
    </source>
</evidence>
<dbReference type="AlphaFoldDB" id="A0A4S1DS62"/>
<dbReference type="GO" id="GO:0004065">
    <property type="term" value="F:arylsulfatase activity"/>
    <property type="evidence" value="ECO:0007669"/>
    <property type="project" value="TreeGrafter"/>
</dbReference>
<evidence type="ECO:0000313" key="8">
    <source>
        <dbReference type="EMBL" id="TGV00208.1"/>
    </source>
</evidence>
<protein>
    <submittedName>
        <fullName evidence="8">DUF4976 domain-containing protein</fullName>
    </submittedName>
</protein>
<dbReference type="SUPFAM" id="SSF53649">
    <property type="entry name" value="Alkaline phosphatase-like"/>
    <property type="match status" value="1"/>
</dbReference>
<dbReference type="EMBL" id="SRSO01000062">
    <property type="protein sequence ID" value="TGV00208.1"/>
    <property type="molecule type" value="Genomic_DNA"/>
</dbReference>
<dbReference type="Gene3D" id="3.40.720.10">
    <property type="entry name" value="Alkaline Phosphatase, subunit A"/>
    <property type="match status" value="1"/>
</dbReference>
<keyword evidence="9" id="KW-1185">Reference proteome</keyword>
<dbReference type="RefSeq" id="WP_135879096.1">
    <property type="nucleotide sequence ID" value="NZ_SRSO01000062.1"/>
</dbReference>
<name>A0A4S1DS62_9FLAO</name>
<dbReference type="PANTHER" id="PTHR42693">
    <property type="entry name" value="ARYLSULFATASE FAMILY MEMBER"/>
    <property type="match status" value="1"/>
</dbReference>
<dbReference type="PANTHER" id="PTHR42693:SF42">
    <property type="entry name" value="ARYLSULFATASE G"/>
    <property type="match status" value="1"/>
</dbReference>
<evidence type="ECO:0000256" key="1">
    <source>
        <dbReference type="ARBA" id="ARBA00001913"/>
    </source>
</evidence>
<organism evidence="8 9">
    <name type="scientific">Flavivirga rizhaonensis</name>
    <dbReference type="NCBI Taxonomy" id="2559571"/>
    <lineage>
        <taxon>Bacteria</taxon>
        <taxon>Pseudomonadati</taxon>
        <taxon>Bacteroidota</taxon>
        <taxon>Flavobacteriia</taxon>
        <taxon>Flavobacteriales</taxon>
        <taxon>Flavobacteriaceae</taxon>
        <taxon>Flavivirga</taxon>
    </lineage>
</organism>
<comment type="cofactor">
    <cofactor evidence="1">
        <name>Ca(2+)</name>
        <dbReference type="ChEBI" id="CHEBI:29108"/>
    </cofactor>
</comment>
<comment type="similarity">
    <text evidence="2">Belongs to the sulfatase family.</text>
</comment>
<dbReference type="Gene3D" id="3.30.1120.10">
    <property type="match status" value="1"/>
</dbReference>
<comment type="caution">
    <text evidence="8">The sequence shown here is derived from an EMBL/GenBank/DDBJ whole genome shotgun (WGS) entry which is preliminary data.</text>
</comment>
<dbReference type="InterPro" id="IPR050738">
    <property type="entry name" value="Sulfatase"/>
</dbReference>
<dbReference type="Pfam" id="PF00884">
    <property type="entry name" value="Sulfatase"/>
    <property type="match status" value="1"/>
</dbReference>
<reference evidence="8 9" key="1">
    <citation type="submission" date="2019-04" db="EMBL/GenBank/DDBJ databases">
        <authorList>
            <person name="Liu A."/>
        </authorList>
    </citation>
    <scope>NUCLEOTIDE SEQUENCE [LARGE SCALE GENOMIC DNA]</scope>
    <source>
        <strain evidence="8 9">RZ03</strain>
    </source>
</reference>
<dbReference type="OrthoDB" id="9765065at2"/>
<evidence type="ECO:0000256" key="4">
    <source>
        <dbReference type="ARBA" id="ARBA00022729"/>
    </source>
</evidence>
<evidence type="ECO:0000313" key="9">
    <source>
        <dbReference type="Proteomes" id="UP000307602"/>
    </source>
</evidence>
<feature type="non-terminal residue" evidence="8">
    <location>
        <position position="467"/>
    </location>
</feature>
<evidence type="ECO:0000256" key="2">
    <source>
        <dbReference type="ARBA" id="ARBA00008779"/>
    </source>
</evidence>
<keyword evidence="6" id="KW-0106">Calcium</keyword>
<keyword evidence="5" id="KW-0378">Hydrolase</keyword>
<accession>A0A4S1DS62</accession>